<dbReference type="OrthoDB" id="2447547at2759"/>
<evidence type="ECO:0000313" key="1">
    <source>
        <dbReference type="EMBL" id="GES96256.1"/>
    </source>
</evidence>
<protein>
    <submittedName>
        <fullName evidence="1">Uncharacterized protein</fullName>
    </submittedName>
</protein>
<proteinExistence type="predicted"/>
<dbReference type="AlphaFoldDB" id="A0A8H3M273"/>
<reference evidence="1" key="1">
    <citation type="submission" date="2019-10" db="EMBL/GenBank/DDBJ databases">
        <title>Conservation and host-specific expression of non-tandemly repeated heterogenous ribosome RNA gene in arbuscular mycorrhizal fungi.</title>
        <authorList>
            <person name="Maeda T."/>
            <person name="Kobayashi Y."/>
            <person name="Nakagawa T."/>
            <person name="Ezawa T."/>
            <person name="Yamaguchi K."/>
            <person name="Bino T."/>
            <person name="Nishimoto Y."/>
            <person name="Shigenobu S."/>
            <person name="Kawaguchi M."/>
        </authorList>
    </citation>
    <scope>NUCLEOTIDE SEQUENCE</scope>
    <source>
        <strain evidence="1">HR1</strain>
    </source>
</reference>
<organism evidence="1 2">
    <name type="scientific">Rhizophagus clarus</name>
    <dbReference type="NCBI Taxonomy" id="94130"/>
    <lineage>
        <taxon>Eukaryota</taxon>
        <taxon>Fungi</taxon>
        <taxon>Fungi incertae sedis</taxon>
        <taxon>Mucoromycota</taxon>
        <taxon>Glomeromycotina</taxon>
        <taxon>Glomeromycetes</taxon>
        <taxon>Glomerales</taxon>
        <taxon>Glomeraceae</taxon>
        <taxon>Rhizophagus</taxon>
    </lineage>
</organism>
<accession>A0A8H3M273</accession>
<sequence length="97" mass="11694">MQKKHPIVESQGQQSNVLDSVNSEEPIIQHKLQRKCTTDAEKKILKGLFEFDFFSDDTAIEILRELQDISNDWNMQRIRTYWNNHKKKFLNNVIYYY</sequence>
<comment type="caution">
    <text evidence="1">The sequence shown here is derived from an EMBL/GenBank/DDBJ whole genome shotgun (WGS) entry which is preliminary data.</text>
</comment>
<evidence type="ECO:0000313" key="2">
    <source>
        <dbReference type="Proteomes" id="UP000615446"/>
    </source>
</evidence>
<name>A0A8H3M273_9GLOM</name>
<dbReference type="Proteomes" id="UP000615446">
    <property type="component" value="Unassembled WGS sequence"/>
</dbReference>
<gene>
    <name evidence="1" type="ORF">RCL2_002289000</name>
</gene>
<dbReference type="EMBL" id="BLAL01000250">
    <property type="protein sequence ID" value="GES96256.1"/>
    <property type="molecule type" value="Genomic_DNA"/>
</dbReference>